<dbReference type="GO" id="GO:0009736">
    <property type="term" value="P:cytokinin-activated signaling pathway"/>
    <property type="evidence" value="ECO:0007669"/>
    <property type="project" value="TreeGrafter"/>
</dbReference>
<organism evidence="4 5">
    <name type="scientific">Acorus calamus</name>
    <name type="common">Sweet flag</name>
    <dbReference type="NCBI Taxonomy" id="4465"/>
    <lineage>
        <taxon>Eukaryota</taxon>
        <taxon>Viridiplantae</taxon>
        <taxon>Streptophyta</taxon>
        <taxon>Embryophyta</taxon>
        <taxon>Tracheophyta</taxon>
        <taxon>Spermatophyta</taxon>
        <taxon>Magnoliopsida</taxon>
        <taxon>Liliopsida</taxon>
        <taxon>Acoraceae</taxon>
        <taxon>Acorus</taxon>
    </lineage>
</organism>
<evidence type="ECO:0000256" key="2">
    <source>
        <dbReference type="SAM" id="MobiDB-lite"/>
    </source>
</evidence>
<keyword evidence="1" id="KW-0863">Zinc-finger</keyword>
<name>A0AAV9EWH0_ACOCL</name>
<dbReference type="AlphaFoldDB" id="A0AAV9EWH0"/>
<dbReference type="InterPro" id="IPR044299">
    <property type="entry name" value="GIS3/ZFP5/ZFP6"/>
</dbReference>
<reference evidence="4" key="2">
    <citation type="submission" date="2023-06" db="EMBL/GenBank/DDBJ databases">
        <authorList>
            <person name="Ma L."/>
            <person name="Liu K.-W."/>
            <person name="Li Z."/>
            <person name="Hsiao Y.-Y."/>
            <person name="Qi Y."/>
            <person name="Fu T."/>
            <person name="Tang G."/>
            <person name="Zhang D."/>
            <person name="Sun W.-H."/>
            <person name="Liu D.-K."/>
            <person name="Li Y."/>
            <person name="Chen G.-Z."/>
            <person name="Liu X.-D."/>
            <person name="Liao X.-Y."/>
            <person name="Jiang Y.-T."/>
            <person name="Yu X."/>
            <person name="Hao Y."/>
            <person name="Huang J."/>
            <person name="Zhao X.-W."/>
            <person name="Ke S."/>
            <person name="Chen Y.-Y."/>
            <person name="Wu W.-L."/>
            <person name="Hsu J.-L."/>
            <person name="Lin Y.-F."/>
            <person name="Huang M.-D."/>
            <person name="Li C.-Y."/>
            <person name="Huang L."/>
            <person name="Wang Z.-W."/>
            <person name="Zhao X."/>
            <person name="Zhong W.-Y."/>
            <person name="Peng D.-H."/>
            <person name="Ahmad S."/>
            <person name="Lan S."/>
            <person name="Zhang J.-S."/>
            <person name="Tsai W.-C."/>
            <person name="Van De Peer Y."/>
            <person name="Liu Z.-J."/>
        </authorList>
    </citation>
    <scope>NUCLEOTIDE SEQUENCE</scope>
    <source>
        <strain evidence="4">CP</strain>
        <tissue evidence="4">Leaves</tissue>
    </source>
</reference>
<dbReference type="Pfam" id="PF13912">
    <property type="entry name" value="zf-C2H2_6"/>
    <property type="match status" value="1"/>
</dbReference>
<dbReference type="GO" id="GO:0003700">
    <property type="term" value="F:DNA-binding transcription factor activity"/>
    <property type="evidence" value="ECO:0007669"/>
    <property type="project" value="TreeGrafter"/>
</dbReference>
<evidence type="ECO:0000313" key="4">
    <source>
        <dbReference type="EMBL" id="KAK1317951.1"/>
    </source>
</evidence>
<evidence type="ECO:0000313" key="5">
    <source>
        <dbReference type="Proteomes" id="UP001180020"/>
    </source>
</evidence>
<proteinExistence type="predicted"/>
<protein>
    <submittedName>
        <fullName evidence="4">Zinc finger protein 5</fullName>
    </submittedName>
</protein>
<dbReference type="PROSITE" id="PS50157">
    <property type="entry name" value="ZINC_FINGER_C2H2_2"/>
    <property type="match status" value="1"/>
</dbReference>
<dbReference type="EMBL" id="JAUJYO010000005">
    <property type="protein sequence ID" value="KAK1317951.1"/>
    <property type="molecule type" value="Genomic_DNA"/>
</dbReference>
<dbReference type="GO" id="GO:0000976">
    <property type="term" value="F:transcription cis-regulatory region binding"/>
    <property type="evidence" value="ECO:0007669"/>
    <property type="project" value="TreeGrafter"/>
</dbReference>
<dbReference type="InterPro" id="IPR036236">
    <property type="entry name" value="Znf_C2H2_sf"/>
</dbReference>
<dbReference type="Gene3D" id="3.30.160.60">
    <property type="entry name" value="Classic Zinc Finger"/>
    <property type="match status" value="1"/>
</dbReference>
<dbReference type="PANTHER" id="PTHR46353">
    <property type="entry name" value="ZINC FINGER PROTEIN 5"/>
    <property type="match status" value="1"/>
</dbReference>
<comment type="caution">
    <text evidence="4">The sequence shown here is derived from an EMBL/GenBank/DDBJ whole genome shotgun (WGS) entry which is preliminary data.</text>
</comment>
<evidence type="ECO:0000259" key="3">
    <source>
        <dbReference type="PROSITE" id="PS50157"/>
    </source>
</evidence>
<dbReference type="SUPFAM" id="SSF57667">
    <property type="entry name" value="beta-beta-alpha zinc fingers"/>
    <property type="match status" value="1"/>
</dbReference>
<evidence type="ECO:0000256" key="1">
    <source>
        <dbReference type="PROSITE-ProRule" id="PRU00042"/>
    </source>
</evidence>
<dbReference type="Proteomes" id="UP001180020">
    <property type="component" value="Unassembled WGS sequence"/>
</dbReference>
<dbReference type="GO" id="GO:0005634">
    <property type="term" value="C:nucleus"/>
    <property type="evidence" value="ECO:0007669"/>
    <property type="project" value="TreeGrafter"/>
</dbReference>
<feature type="region of interest" description="Disordered" evidence="2">
    <location>
        <begin position="128"/>
        <end position="165"/>
    </location>
</feature>
<sequence>MDDENASVPKLFGFPMTTELTQRAATTAEEEAAAFDGRRFECQYCGREFGNSQALGGHQNAHKKERQRARRLQFQAFGGRGYVLSPGAHAHAQGTQYFFGGARPPAQGGVIFAPRPVVTTQRAQDLARAPCQDVTENGRPADDVGGGGGDGGIDLHLSLAPSSNP</sequence>
<feature type="domain" description="C2H2-type" evidence="3">
    <location>
        <begin position="40"/>
        <end position="67"/>
    </location>
</feature>
<dbReference type="GO" id="GO:0009740">
    <property type="term" value="P:gibberellic acid mediated signaling pathway"/>
    <property type="evidence" value="ECO:0007669"/>
    <property type="project" value="TreeGrafter"/>
</dbReference>
<keyword evidence="1" id="KW-0479">Metal-binding</keyword>
<keyword evidence="1" id="KW-0862">Zinc</keyword>
<reference evidence="4" key="1">
    <citation type="journal article" date="2023" name="Nat. Commun.">
        <title>Diploid and tetraploid genomes of Acorus and the evolution of monocots.</title>
        <authorList>
            <person name="Ma L."/>
            <person name="Liu K.W."/>
            <person name="Li Z."/>
            <person name="Hsiao Y.Y."/>
            <person name="Qi Y."/>
            <person name="Fu T."/>
            <person name="Tang G.D."/>
            <person name="Zhang D."/>
            <person name="Sun W.H."/>
            <person name="Liu D.K."/>
            <person name="Li Y."/>
            <person name="Chen G.Z."/>
            <person name="Liu X.D."/>
            <person name="Liao X.Y."/>
            <person name="Jiang Y.T."/>
            <person name="Yu X."/>
            <person name="Hao Y."/>
            <person name="Huang J."/>
            <person name="Zhao X.W."/>
            <person name="Ke S."/>
            <person name="Chen Y.Y."/>
            <person name="Wu W.L."/>
            <person name="Hsu J.L."/>
            <person name="Lin Y.F."/>
            <person name="Huang M.D."/>
            <person name="Li C.Y."/>
            <person name="Huang L."/>
            <person name="Wang Z.W."/>
            <person name="Zhao X."/>
            <person name="Zhong W.Y."/>
            <person name="Peng D.H."/>
            <person name="Ahmad S."/>
            <person name="Lan S."/>
            <person name="Zhang J.S."/>
            <person name="Tsai W.C."/>
            <person name="Van de Peer Y."/>
            <person name="Liu Z.J."/>
        </authorList>
    </citation>
    <scope>NUCLEOTIDE SEQUENCE</scope>
    <source>
        <strain evidence="4">CP</strain>
    </source>
</reference>
<dbReference type="InterPro" id="IPR013087">
    <property type="entry name" value="Znf_C2H2_type"/>
</dbReference>
<dbReference type="PROSITE" id="PS00028">
    <property type="entry name" value="ZINC_FINGER_C2H2_1"/>
    <property type="match status" value="1"/>
</dbReference>
<accession>A0AAV9EWH0</accession>
<keyword evidence="5" id="KW-1185">Reference proteome</keyword>
<gene>
    <name evidence="4" type="primary">ZFP5</name>
    <name evidence="4" type="ORF">QJS10_CPA05g00287</name>
</gene>
<dbReference type="PANTHER" id="PTHR46353:SF23">
    <property type="entry name" value="C2H2 ZINC FINGER-CONTAINING PROTEIN-RELATED"/>
    <property type="match status" value="1"/>
</dbReference>
<dbReference type="GO" id="GO:0010090">
    <property type="term" value="P:trichome morphogenesis"/>
    <property type="evidence" value="ECO:0007669"/>
    <property type="project" value="InterPro"/>
</dbReference>
<dbReference type="GO" id="GO:0008270">
    <property type="term" value="F:zinc ion binding"/>
    <property type="evidence" value="ECO:0007669"/>
    <property type="project" value="UniProtKB-KW"/>
</dbReference>